<organism evidence="1 2">
    <name type="scientific">Saccharomonospora azurea NA-128</name>
    <dbReference type="NCBI Taxonomy" id="882081"/>
    <lineage>
        <taxon>Bacteria</taxon>
        <taxon>Bacillati</taxon>
        <taxon>Actinomycetota</taxon>
        <taxon>Actinomycetes</taxon>
        <taxon>Pseudonocardiales</taxon>
        <taxon>Pseudonocardiaceae</taxon>
        <taxon>Saccharomonospora</taxon>
    </lineage>
</organism>
<name>H8G533_9PSEU</name>
<protein>
    <recommendedName>
        <fullName evidence="3">Immunity protein Imm1</fullName>
    </recommendedName>
</protein>
<dbReference type="Proteomes" id="UP000004705">
    <property type="component" value="Chromosome"/>
</dbReference>
<dbReference type="InterPro" id="IPR025680">
    <property type="entry name" value="DddI"/>
</dbReference>
<gene>
    <name evidence="1" type="ORF">SacazDRAFT_04372</name>
</gene>
<reference evidence="1 2" key="1">
    <citation type="journal article" date="2012" name="Stand. Genomic Sci.">
        <title>Genome sequence of the soil bacterium Saccharomonospora azurea type strain (NA-128(T)).</title>
        <authorList>
            <person name="Klenk H.P."/>
            <person name="Held B."/>
            <person name="Lucas S."/>
            <person name="Lapidus A."/>
            <person name="Copeland A."/>
            <person name="Hammon N."/>
            <person name="Pitluck S."/>
            <person name="Goodwin L.A."/>
            <person name="Han C."/>
            <person name="Tapia R."/>
            <person name="Brambilla E.M."/>
            <person name="Potter G."/>
            <person name="Land M."/>
            <person name="Ivanova N."/>
            <person name="Rohde M."/>
            <person name="Goker M."/>
            <person name="Detter J.C."/>
            <person name="Kyrpides N.C."/>
            <person name="Woyke T."/>
        </authorList>
    </citation>
    <scope>NUCLEOTIDE SEQUENCE [LARGE SCALE GENOMIC DNA]</scope>
    <source>
        <strain evidence="1 2">NA-128</strain>
    </source>
</reference>
<sequence>MSELRGEWDLGSPPPWGHVVTLQVQFWVHEQGQPPREQTVELADADDVRAFIKTLAGEQVSDALLTHTRRPRVETLIPDEDSPGQFLTTPDHSVIVGVHGRRGAISYRGADGHHAEPVHLYSRGEEPDHPVVYETDEFPPRCELPVESVTRALIEFLETAARPLSITWQPGVEAT</sequence>
<accession>H8G533</accession>
<dbReference type="AlphaFoldDB" id="H8G533"/>
<evidence type="ECO:0000313" key="2">
    <source>
        <dbReference type="Proteomes" id="UP000004705"/>
    </source>
</evidence>
<dbReference type="Pfam" id="PF14430">
    <property type="entry name" value="Imm1"/>
    <property type="match status" value="1"/>
</dbReference>
<dbReference type="RefSeq" id="WP_005445069.1">
    <property type="nucleotide sequence ID" value="NZ_CM001466.1"/>
</dbReference>
<keyword evidence="2" id="KW-1185">Reference proteome</keyword>
<evidence type="ECO:0008006" key="3">
    <source>
        <dbReference type="Google" id="ProtNLM"/>
    </source>
</evidence>
<dbReference type="HOGENOM" id="CLU_1685316_0_0_11"/>
<dbReference type="EMBL" id="CM001466">
    <property type="protein sequence ID" value="EHY91212.1"/>
    <property type="molecule type" value="Genomic_DNA"/>
</dbReference>
<evidence type="ECO:0000313" key="1">
    <source>
        <dbReference type="EMBL" id="EHY91212.1"/>
    </source>
</evidence>
<proteinExistence type="predicted"/>